<dbReference type="GO" id="GO:0004252">
    <property type="term" value="F:serine-type endopeptidase activity"/>
    <property type="evidence" value="ECO:0007669"/>
    <property type="project" value="UniProtKB-UniRule"/>
</dbReference>
<dbReference type="PRINTS" id="PR00723">
    <property type="entry name" value="SUBTILISIN"/>
</dbReference>
<organism evidence="7 8">
    <name type="scientific">Rhodopseudomonas rhenobacensis</name>
    <dbReference type="NCBI Taxonomy" id="87461"/>
    <lineage>
        <taxon>Bacteria</taxon>
        <taxon>Pseudomonadati</taxon>
        <taxon>Pseudomonadota</taxon>
        <taxon>Alphaproteobacteria</taxon>
        <taxon>Hyphomicrobiales</taxon>
        <taxon>Nitrobacteraceae</taxon>
        <taxon>Rhodopseudomonas</taxon>
    </lineage>
</organism>
<keyword evidence="8" id="KW-1185">Reference proteome</keyword>
<comment type="caution">
    <text evidence="7">The sequence shown here is derived from an EMBL/GenBank/DDBJ whole genome shotgun (WGS) entry which is preliminary data.</text>
</comment>
<evidence type="ECO:0000256" key="3">
    <source>
        <dbReference type="ARBA" id="ARBA00022801"/>
    </source>
</evidence>
<accession>A0A7W7Z032</accession>
<dbReference type="Pfam" id="PF00082">
    <property type="entry name" value="Peptidase_S8"/>
    <property type="match status" value="1"/>
</dbReference>
<evidence type="ECO:0000313" key="7">
    <source>
        <dbReference type="EMBL" id="MBB5045472.1"/>
    </source>
</evidence>
<keyword evidence="3 5" id="KW-0378">Hydrolase</keyword>
<dbReference type="Proteomes" id="UP000542353">
    <property type="component" value="Unassembled WGS sequence"/>
</dbReference>
<evidence type="ECO:0000256" key="1">
    <source>
        <dbReference type="ARBA" id="ARBA00011073"/>
    </source>
</evidence>
<dbReference type="InterPro" id="IPR050131">
    <property type="entry name" value="Peptidase_S8_subtilisin-like"/>
</dbReference>
<gene>
    <name evidence="7" type="ORF">HNR60_000201</name>
</gene>
<dbReference type="PANTHER" id="PTHR43806">
    <property type="entry name" value="PEPTIDASE S8"/>
    <property type="match status" value="1"/>
</dbReference>
<dbReference type="AlphaFoldDB" id="A0A7W7Z032"/>
<name>A0A7W7Z032_9BRAD</name>
<feature type="active site" description="Charge relay system" evidence="5">
    <location>
        <position position="231"/>
    </location>
</feature>
<dbReference type="PROSITE" id="PS51892">
    <property type="entry name" value="SUBTILASE"/>
    <property type="match status" value="1"/>
</dbReference>
<protein>
    <submittedName>
        <fullName evidence="7">Lambda repressor-like predicted transcriptional regulator</fullName>
    </submittedName>
</protein>
<feature type="active site" description="Charge relay system" evidence="5">
    <location>
        <position position="190"/>
    </location>
</feature>
<evidence type="ECO:0000256" key="5">
    <source>
        <dbReference type="PROSITE-ProRule" id="PRU01240"/>
    </source>
</evidence>
<evidence type="ECO:0000256" key="2">
    <source>
        <dbReference type="ARBA" id="ARBA00022670"/>
    </source>
</evidence>
<dbReference type="GO" id="GO:0006508">
    <property type="term" value="P:proteolysis"/>
    <property type="evidence" value="ECO:0007669"/>
    <property type="project" value="UniProtKB-KW"/>
</dbReference>
<dbReference type="CDD" id="cd00306">
    <property type="entry name" value="Peptidases_S8_S53"/>
    <property type="match status" value="1"/>
</dbReference>
<reference evidence="7 8" key="1">
    <citation type="submission" date="2020-08" db="EMBL/GenBank/DDBJ databases">
        <title>Genomic Encyclopedia of Type Strains, Phase IV (KMG-IV): sequencing the most valuable type-strain genomes for metagenomic binning, comparative biology and taxonomic classification.</title>
        <authorList>
            <person name="Goeker M."/>
        </authorList>
    </citation>
    <scope>NUCLEOTIDE SEQUENCE [LARGE SCALE GENOMIC DNA]</scope>
    <source>
        <strain evidence="7 8">DSM 12706</strain>
    </source>
</reference>
<dbReference type="PANTHER" id="PTHR43806:SF11">
    <property type="entry name" value="CEREVISIN-RELATED"/>
    <property type="match status" value="1"/>
</dbReference>
<dbReference type="InterPro" id="IPR015500">
    <property type="entry name" value="Peptidase_S8_subtilisin-rel"/>
</dbReference>
<keyword evidence="2 5" id="KW-0645">Protease</keyword>
<dbReference type="SUPFAM" id="SSF52743">
    <property type="entry name" value="Subtilisin-like"/>
    <property type="match status" value="1"/>
</dbReference>
<keyword evidence="4 5" id="KW-0720">Serine protease</keyword>
<dbReference type="InterPro" id="IPR036852">
    <property type="entry name" value="Peptidase_S8/S53_dom_sf"/>
</dbReference>
<dbReference type="Gene3D" id="3.40.50.200">
    <property type="entry name" value="Peptidase S8/S53 domain"/>
    <property type="match status" value="1"/>
</dbReference>
<evidence type="ECO:0000259" key="6">
    <source>
        <dbReference type="Pfam" id="PF00082"/>
    </source>
</evidence>
<comment type="similarity">
    <text evidence="1 5">Belongs to the peptidase S8 family.</text>
</comment>
<dbReference type="RefSeq" id="WP_184253303.1">
    <property type="nucleotide sequence ID" value="NZ_JACHIH010000001.1"/>
</dbReference>
<dbReference type="EMBL" id="JACHIH010000001">
    <property type="protein sequence ID" value="MBB5045472.1"/>
    <property type="molecule type" value="Genomic_DNA"/>
</dbReference>
<feature type="active site" description="Charge relay system" evidence="5">
    <location>
        <position position="388"/>
    </location>
</feature>
<proteinExistence type="inferred from homology"/>
<sequence length="558" mass="57869">MTTRTEVLARVRNKQQTLETVTPEEAGGANRPLRIILEFERARDPAEVAAEIREALNISIEAAPLSEAHGETVDSAEDGLARFTAVTIPGVTAAEVSDAPFELGYALADATGALTAEPELGTDFFVVPRRGEAEGLDNFPPGCWVDDSGDPTPEAPHWAVQKIKATEAWQLPPPAGGKAKGEGVRVFQPDTGVADHVELEAGMVDTARAYDFVEGKSGAVDPMNYSGNPGHGTGTASVVASRMAGLIAGSAPLATLVPLRAVTSVVVLDHGRVAAAVEYARKKGAHVITMSLGGPWSSSLRAAIDKAIADGVIVLAAAGNCVRIVVWPARYEEVIAVAGFNIADQPWIGSCRGDAVDIAAPGEFVPRANRSPSNGGSPTDVRGGQGTSFAVALTAGVAALWVAHFGLPAIKAQLRPGETVQDRFIALLKATSWRPPGPWQADEFGAGIVDAKALLAHGLAPPAGVVESVVAAADSLRSVYTALAEAVPGSLESVTEATKGPPSSRRYAAELSHLALAKQKRRNAGGVVEGLASDPPPSETLRRDLQAAGRLDLLEALS</sequence>
<evidence type="ECO:0000313" key="8">
    <source>
        <dbReference type="Proteomes" id="UP000542353"/>
    </source>
</evidence>
<feature type="domain" description="Peptidase S8/S53" evidence="6">
    <location>
        <begin position="184"/>
        <end position="403"/>
    </location>
</feature>
<evidence type="ECO:0000256" key="4">
    <source>
        <dbReference type="ARBA" id="ARBA00022825"/>
    </source>
</evidence>
<dbReference type="InterPro" id="IPR000209">
    <property type="entry name" value="Peptidase_S8/S53_dom"/>
</dbReference>